<evidence type="ECO:0000256" key="1">
    <source>
        <dbReference type="ARBA" id="ARBA00022574"/>
    </source>
</evidence>
<feature type="compositionally biased region" description="Acidic residues" evidence="4">
    <location>
        <begin position="1"/>
        <end position="17"/>
    </location>
</feature>
<proteinExistence type="predicted"/>
<dbReference type="InterPro" id="IPR019775">
    <property type="entry name" value="WD40_repeat_CS"/>
</dbReference>
<reference evidence="5 6" key="1">
    <citation type="journal article" date="2024" name="Nat. Commun.">
        <title>Phylogenomics reveals the evolutionary origins of lichenization in chlorophyte algae.</title>
        <authorList>
            <person name="Puginier C."/>
            <person name="Libourel C."/>
            <person name="Otte J."/>
            <person name="Skaloud P."/>
            <person name="Haon M."/>
            <person name="Grisel S."/>
            <person name="Petersen M."/>
            <person name="Berrin J.G."/>
            <person name="Delaux P.M."/>
            <person name="Dal Grande F."/>
            <person name="Keller J."/>
        </authorList>
    </citation>
    <scope>NUCLEOTIDE SEQUENCE [LARGE SCALE GENOMIC DNA]</scope>
    <source>
        <strain evidence="5 6">SAG 216-7</strain>
    </source>
</reference>
<feature type="repeat" description="WD" evidence="3">
    <location>
        <begin position="305"/>
        <end position="347"/>
    </location>
</feature>
<dbReference type="SUPFAM" id="SSF50978">
    <property type="entry name" value="WD40 repeat-like"/>
    <property type="match status" value="1"/>
</dbReference>
<dbReference type="PROSITE" id="PS00678">
    <property type="entry name" value="WD_REPEATS_1"/>
    <property type="match status" value="1"/>
</dbReference>
<dbReference type="PROSITE" id="PS50082">
    <property type="entry name" value="WD_REPEATS_2"/>
    <property type="match status" value="1"/>
</dbReference>
<dbReference type="Pfam" id="PF00400">
    <property type="entry name" value="WD40"/>
    <property type="match status" value="1"/>
</dbReference>
<evidence type="ECO:0000256" key="2">
    <source>
        <dbReference type="ARBA" id="ARBA00022737"/>
    </source>
</evidence>
<evidence type="ECO:0000256" key="3">
    <source>
        <dbReference type="PROSITE-ProRule" id="PRU00221"/>
    </source>
</evidence>
<evidence type="ECO:0008006" key="7">
    <source>
        <dbReference type="Google" id="ProtNLM"/>
    </source>
</evidence>
<dbReference type="EMBL" id="JALJOT010000012">
    <property type="protein sequence ID" value="KAK9904808.1"/>
    <property type="molecule type" value="Genomic_DNA"/>
</dbReference>
<keyword evidence="6" id="KW-1185">Reference proteome</keyword>
<dbReference type="PANTHER" id="PTHR43991">
    <property type="entry name" value="WD REPEAT PROTEIN (AFU_ORTHOLOGUE AFUA_8G05640)-RELATED"/>
    <property type="match status" value="1"/>
</dbReference>
<dbReference type="InterPro" id="IPR015943">
    <property type="entry name" value="WD40/YVTN_repeat-like_dom_sf"/>
</dbReference>
<feature type="region of interest" description="Disordered" evidence="4">
    <location>
        <begin position="1"/>
        <end position="59"/>
    </location>
</feature>
<comment type="caution">
    <text evidence="5">The sequence shown here is derived from an EMBL/GenBank/DDBJ whole genome shotgun (WGS) entry which is preliminary data.</text>
</comment>
<dbReference type="Gene3D" id="2.130.10.10">
    <property type="entry name" value="YVTN repeat-like/Quinoprotein amine dehydrogenase"/>
    <property type="match status" value="1"/>
</dbReference>
<dbReference type="Proteomes" id="UP001491310">
    <property type="component" value="Unassembled WGS sequence"/>
</dbReference>
<organism evidence="5 6">
    <name type="scientific">Coccomyxa subellipsoidea</name>
    <dbReference type="NCBI Taxonomy" id="248742"/>
    <lineage>
        <taxon>Eukaryota</taxon>
        <taxon>Viridiplantae</taxon>
        <taxon>Chlorophyta</taxon>
        <taxon>core chlorophytes</taxon>
        <taxon>Trebouxiophyceae</taxon>
        <taxon>Trebouxiophyceae incertae sedis</taxon>
        <taxon>Coccomyxaceae</taxon>
        <taxon>Coccomyxa</taxon>
    </lineage>
</organism>
<protein>
    <recommendedName>
        <fullName evidence="7">WD40 repeat-like protein</fullName>
    </recommendedName>
</protein>
<keyword evidence="2" id="KW-0677">Repeat</keyword>
<dbReference type="PANTHER" id="PTHR43991:SF12">
    <property type="entry name" value="WD REPEAT PROTEIN (AFU_ORTHOLOGUE AFUA_8G05640)"/>
    <property type="match status" value="1"/>
</dbReference>
<dbReference type="PROSITE" id="PS50294">
    <property type="entry name" value="WD_REPEATS_REGION"/>
    <property type="match status" value="1"/>
</dbReference>
<dbReference type="InterPro" id="IPR036322">
    <property type="entry name" value="WD40_repeat_dom_sf"/>
</dbReference>
<accession>A0ABR2YGB5</accession>
<dbReference type="InterPro" id="IPR001680">
    <property type="entry name" value="WD40_rpt"/>
</dbReference>
<evidence type="ECO:0000313" key="5">
    <source>
        <dbReference type="EMBL" id="KAK9904808.1"/>
    </source>
</evidence>
<evidence type="ECO:0000256" key="4">
    <source>
        <dbReference type="SAM" id="MobiDB-lite"/>
    </source>
</evidence>
<evidence type="ECO:0000313" key="6">
    <source>
        <dbReference type="Proteomes" id="UP001491310"/>
    </source>
</evidence>
<gene>
    <name evidence="5" type="ORF">WJX75_002913</name>
</gene>
<sequence>MDPDIPLVGEDEGEEGPGPESRSDSETDADADFEGFVVDDDGLTTSKEHVEQGSDPQNIPWDRLQVSRQRYRETRLEQYHNYVNLREVVEQNQERLQKEKTDVVKDGSYYGFHQNLQSVRSDIAHFQLRHLLWTTSKHDVYTTNENCINHFSTVARKSTKVLDLSGASTDSRLSGLGRVQISTFCVRHDLMAAGGFAGELIVANLKKTGLQCSKRVTTSEMGITNGIDIFQGHSGGISIMTANNDNVIRIFDSEQFRSQSEHKFEWPVNLAIANPSEGSSLAIVVGDDPDAILLDLRTQSPVMHLKGHLDYSFAASWHPNDAHIVATGNQDTSTRIWDLRQPSVSKAIMCGNMGAVRSLRYSADGKFLAASEPADFVRLYDVDLNYTRCQEIDLFGEIGGCSFTPDSSSFFLCVADVVYSSLMEFTTSAVKRTSP</sequence>
<name>A0ABR2YGB5_9CHLO</name>
<feature type="compositionally biased region" description="Acidic residues" evidence="4">
    <location>
        <begin position="26"/>
        <end position="42"/>
    </location>
</feature>
<keyword evidence="1 3" id="KW-0853">WD repeat</keyword>
<dbReference type="SMART" id="SM00320">
    <property type="entry name" value="WD40"/>
    <property type="match status" value="2"/>
</dbReference>